<evidence type="ECO:0000313" key="1">
    <source>
        <dbReference type="EMBL" id="MBI4210100.1"/>
    </source>
</evidence>
<reference evidence="1" key="1">
    <citation type="submission" date="2020-07" db="EMBL/GenBank/DDBJ databases">
        <title>Huge and variable diversity of episymbiotic CPR bacteria and DPANN archaea in groundwater ecosystems.</title>
        <authorList>
            <person name="He C.Y."/>
            <person name="Keren R."/>
            <person name="Whittaker M."/>
            <person name="Farag I.F."/>
            <person name="Doudna J."/>
            <person name="Cate J.H.D."/>
            <person name="Banfield J.F."/>
        </authorList>
    </citation>
    <scope>NUCLEOTIDE SEQUENCE</scope>
    <source>
        <strain evidence="1">NC_groundwater_1296_Ag_S-0.2um_52_80</strain>
    </source>
</reference>
<sequence length="184" mass="20995">MPLPEHRGLTSFRRLFRLHGVPLTVLSAKRVNDVKTMNRLVTDFVDGLQARYPFTFMKGDRGASIERQWMQEKTSTHFMLALLADSLEVKPEIRSKALRLAGLMSEKIKRPTEELGVLDFGEPEIGLAKEIGEDTFKLMGVKAEELSREMKPNELVVNQARHTIYRSFGFVGKLLMLAKYASKR</sequence>
<protein>
    <submittedName>
        <fullName evidence="1">Uncharacterized protein</fullName>
    </submittedName>
</protein>
<dbReference type="AlphaFoldDB" id="A0A8T3YK94"/>
<dbReference type="EMBL" id="JACQPB010000016">
    <property type="protein sequence ID" value="MBI4210100.1"/>
    <property type="molecule type" value="Genomic_DNA"/>
</dbReference>
<accession>A0A8T3YK94</accession>
<organism evidence="1 2">
    <name type="scientific">Candidatus Iainarchaeum sp</name>
    <dbReference type="NCBI Taxonomy" id="3101447"/>
    <lineage>
        <taxon>Archaea</taxon>
        <taxon>Candidatus Iainarchaeota</taxon>
        <taxon>Candidatus Iainarchaeia</taxon>
        <taxon>Candidatus Iainarchaeales</taxon>
        <taxon>Candidatus Iainarchaeaceae</taxon>
        <taxon>Candidatus Iainarchaeum</taxon>
    </lineage>
</organism>
<name>A0A8T3YK94_9ARCH</name>
<gene>
    <name evidence="1" type="ORF">HY544_01155</name>
</gene>
<proteinExistence type="predicted"/>
<comment type="caution">
    <text evidence="1">The sequence shown here is derived from an EMBL/GenBank/DDBJ whole genome shotgun (WGS) entry which is preliminary data.</text>
</comment>
<dbReference type="Proteomes" id="UP000732298">
    <property type="component" value="Unassembled WGS sequence"/>
</dbReference>
<evidence type="ECO:0000313" key="2">
    <source>
        <dbReference type="Proteomes" id="UP000732298"/>
    </source>
</evidence>